<dbReference type="RefSeq" id="XP_042919760.1">
    <property type="nucleotide sequence ID" value="XM_043067755.1"/>
</dbReference>
<feature type="region of interest" description="Disordered" evidence="4">
    <location>
        <begin position="452"/>
        <end position="506"/>
    </location>
</feature>
<dbReference type="InterPro" id="IPR028307">
    <property type="entry name" value="Lin-54_fam"/>
</dbReference>
<dbReference type="GO" id="GO:0006355">
    <property type="term" value="P:regulation of DNA-templated transcription"/>
    <property type="evidence" value="ECO:0000318"/>
    <property type="project" value="GO_Central"/>
</dbReference>
<sequence length="770" mass="75000">MDADQNGQPPLVDAPTVAPPPGIRPMSSPQGFSGQILGSLADLPPGLRSTTPQLGGMPGQTALPMFPPPGMPLPGASTLGRKPSGGKVPSASSLGSAAASGAGRKQCNCKNSRCLKLYCECFASSRYCEMCNCMQCFNNRENEAVRQSAVEAIMERNPNAFKPKITGHETHTPVVVAAAGASGRHLKGCNCKKSFCLKKYCECFQAGIHCSDNCKCVECRNFEDGGGTGGKRVRYSSAPPLAPTPPPASAAAFGLGPAPGLLPPFGGPLGGGFGGGLGGSAGVRSPTHGLGVGGASGLNLLQQQGVNMGLLAPEVVGLLTGNTLPGTAAGLSSMLAAAAAAGGGGRPGSATAAAAAAAAGGLGGFGTLTLAGQMGGAGQGQQQQQQQQLGLPPLAGGSGGALGPGLPPQSKVAQEVCSTVCGMVKLSVINELCQLLWLVADEEAAAAGAAPAANGAATDPQTAVKAEQGAGATDMDIDQQGQRAEAAAGADAEPAPRGGEAGGSGGRDLYVRQERVVLEEFLSIVNKLGETAAKKLATAQQQQQGQQQGAVAAGVTPGAAAAAAAAAGSGPFSATAAPQQQQGQQAGAALQYVVPGGMQPLPGGPAGTPPAHFIPVLAPPPRPGQASTPTAAAGQAQSFIPTVAAPLVVPPVRPGSLSSSGGTAAAPTGATPPPPQAGPLHSGVPVILAPSRAPPASAGVGQAQLPQQVPLAAFGDQPQAVAAYGALGAAGGGAGHGEVLGSETVQVSVVIGVGDGSASDTPPHLEGALT</sequence>
<dbReference type="GO" id="GO:0005634">
    <property type="term" value="C:nucleus"/>
    <property type="evidence" value="ECO:0000318"/>
    <property type="project" value="GO_Central"/>
</dbReference>
<feature type="compositionally biased region" description="Low complexity" evidence="4">
    <location>
        <begin position="90"/>
        <end position="103"/>
    </location>
</feature>
<dbReference type="InterPro" id="IPR005172">
    <property type="entry name" value="CRC"/>
</dbReference>
<feature type="compositionally biased region" description="Low complexity" evidence="4">
    <location>
        <begin position="478"/>
        <end position="498"/>
    </location>
</feature>
<feature type="region of interest" description="Disordered" evidence="4">
    <location>
        <begin position="600"/>
        <end position="630"/>
    </location>
</feature>
<dbReference type="SMR" id="A0A2K3D8T2"/>
<organism evidence="6 7">
    <name type="scientific">Chlamydomonas reinhardtii</name>
    <name type="common">Chlamydomonas smithii</name>
    <dbReference type="NCBI Taxonomy" id="3055"/>
    <lineage>
        <taxon>Eukaryota</taxon>
        <taxon>Viridiplantae</taxon>
        <taxon>Chlorophyta</taxon>
        <taxon>core chlorophytes</taxon>
        <taxon>Chlorophyceae</taxon>
        <taxon>CS clade</taxon>
        <taxon>Chlamydomonadales</taxon>
        <taxon>Chlamydomonadaceae</taxon>
        <taxon>Chlamydomonas</taxon>
    </lineage>
</organism>
<proteinExistence type="inferred from homology"/>
<dbReference type="PaxDb" id="3055-EDP00341"/>
<accession>A0A2K3D8T2</accession>
<dbReference type="OrthoDB" id="6283463at2759"/>
<dbReference type="EMBL" id="CM008972">
    <property type="protein sequence ID" value="PNW76935.1"/>
    <property type="molecule type" value="Genomic_DNA"/>
</dbReference>
<gene>
    <name evidence="6" type="ORF">CHLRE_11g481800v5</name>
</gene>
<dbReference type="Pfam" id="PF03638">
    <property type="entry name" value="TCR"/>
    <property type="match status" value="2"/>
</dbReference>
<evidence type="ECO:0000259" key="5">
    <source>
        <dbReference type="PROSITE" id="PS51634"/>
    </source>
</evidence>
<dbReference type="InterPro" id="IPR033467">
    <property type="entry name" value="Tesmin/TSO1-like_CXC"/>
</dbReference>
<dbReference type="STRING" id="3055.A0A2K3D8T2"/>
<dbReference type="OMA" id="LKGCNCK"/>
<dbReference type="PANTHER" id="PTHR12446">
    <property type="entry name" value="TESMIN/TSO1-RELATED"/>
    <property type="match status" value="1"/>
</dbReference>
<feature type="region of interest" description="Disordered" evidence="4">
    <location>
        <begin position="374"/>
        <end position="409"/>
    </location>
</feature>
<comment type="subcellular location">
    <subcellularLocation>
        <location evidence="1">Nucleus</location>
    </subcellularLocation>
</comment>
<dbReference type="SMART" id="SM01114">
    <property type="entry name" value="CXC"/>
    <property type="match status" value="2"/>
</dbReference>
<keyword evidence="7" id="KW-1185">Reference proteome</keyword>
<name>A0A2K3D8T2_CHLRE</name>
<dbReference type="AlphaFoldDB" id="A0A2K3D8T2"/>
<feature type="region of interest" description="Disordered" evidence="4">
    <location>
        <begin position="654"/>
        <end position="680"/>
    </location>
</feature>
<dbReference type="GeneID" id="5722949"/>
<protein>
    <recommendedName>
        <fullName evidence="5">CRC domain-containing protein</fullName>
    </recommendedName>
</protein>
<dbReference type="PANTHER" id="PTHR12446:SF34">
    <property type="entry name" value="PROTEIN LIN-54 HOMOLOG"/>
    <property type="match status" value="1"/>
</dbReference>
<dbReference type="Proteomes" id="UP000006906">
    <property type="component" value="Chromosome 11"/>
</dbReference>
<reference evidence="6 7" key="1">
    <citation type="journal article" date="2007" name="Science">
        <title>The Chlamydomonas genome reveals the evolution of key animal and plant functions.</title>
        <authorList>
            <person name="Merchant S.S."/>
            <person name="Prochnik S.E."/>
            <person name="Vallon O."/>
            <person name="Harris E.H."/>
            <person name="Karpowicz S.J."/>
            <person name="Witman G.B."/>
            <person name="Terry A."/>
            <person name="Salamov A."/>
            <person name="Fritz-Laylin L.K."/>
            <person name="Marechal-Drouard L."/>
            <person name="Marshall W.F."/>
            <person name="Qu L.H."/>
            <person name="Nelson D.R."/>
            <person name="Sanderfoot A.A."/>
            <person name="Spalding M.H."/>
            <person name="Kapitonov V.V."/>
            <person name="Ren Q."/>
            <person name="Ferris P."/>
            <person name="Lindquist E."/>
            <person name="Shapiro H."/>
            <person name="Lucas S.M."/>
            <person name="Grimwood J."/>
            <person name="Schmutz J."/>
            <person name="Cardol P."/>
            <person name="Cerutti H."/>
            <person name="Chanfreau G."/>
            <person name="Chen C.L."/>
            <person name="Cognat V."/>
            <person name="Croft M.T."/>
            <person name="Dent R."/>
            <person name="Dutcher S."/>
            <person name="Fernandez E."/>
            <person name="Fukuzawa H."/>
            <person name="Gonzalez-Ballester D."/>
            <person name="Gonzalez-Halphen D."/>
            <person name="Hallmann A."/>
            <person name="Hanikenne M."/>
            <person name="Hippler M."/>
            <person name="Inwood W."/>
            <person name="Jabbari K."/>
            <person name="Kalanon M."/>
            <person name="Kuras R."/>
            <person name="Lefebvre P.A."/>
            <person name="Lemaire S.D."/>
            <person name="Lobanov A.V."/>
            <person name="Lohr M."/>
            <person name="Manuell A."/>
            <person name="Meier I."/>
            <person name="Mets L."/>
            <person name="Mittag M."/>
            <person name="Mittelmeier T."/>
            <person name="Moroney J.V."/>
            <person name="Moseley J."/>
            <person name="Napoli C."/>
            <person name="Nedelcu A.M."/>
            <person name="Niyogi K."/>
            <person name="Novoselov S.V."/>
            <person name="Paulsen I.T."/>
            <person name="Pazour G."/>
            <person name="Purton S."/>
            <person name="Ral J.P."/>
            <person name="Riano-Pachon D.M."/>
            <person name="Riekhof W."/>
            <person name="Rymarquis L."/>
            <person name="Schroda M."/>
            <person name="Stern D."/>
            <person name="Umen J."/>
            <person name="Willows R."/>
            <person name="Wilson N."/>
            <person name="Zimmer S.L."/>
            <person name="Allmer J."/>
            <person name="Balk J."/>
            <person name="Bisova K."/>
            <person name="Chen C.J."/>
            <person name="Elias M."/>
            <person name="Gendler K."/>
            <person name="Hauser C."/>
            <person name="Lamb M.R."/>
            <person name="Ledford H."/>
            <person name="Long J.C."/>
            <person name="Minagawa J."/>
            <person name="Page M.D."/>
            <person name="Pan J."/>
            <person name="Pootakham W."/>
            <person name="Roje S."/>
            <person name="Rose A."/>
            <person name="Stahlberg E."/>
            <person name="Terauchi A.M."/>
            <person name="Yang P."/>
            <person name="Ball S."/>
            <person name="Bowler C."/>
            <person name="Dieckmann C.L."/>
            <person name="Gladyshev V.N."/>
            <person name="Green P."/>
            <person name="Jorgensen R."/>
            <person name="Mayfield S."/>
            <person name="Mueller-Roeber B."/>
            <person name="Rajamani S."/>
            <person name="Sayre R.T."/>
            <person name="Brokstein P."/>
            <person name="Dubchak I."/>
            <person name="Goodstein D."/>
            <person name="Hornick L."/>
            <person name="Huang Y.W."/>
            <person name="Jhaveri J."/>
            <person name="Luo Y."/>
            <person name="Martinez D."/>
            <person name="Ngau W.C."/>
            <person name="Otillar B."/>
            <person name="Poliakov A."/>
            <person name="Porter A."/>
            <person name="Szajkowski L."/>
            <person name="Werner G."/>
            <person name="Zhou K."/>
            <person name="Grigoriev I.V."/>
            <person name="Rokhsar D.S."/>
            <person name="Grossman A.R."/>
        </authorList>
    </citation>
    <scope>NUCLEOTIDE SEQUENCE [LARGE SCALE GENOMIC DNA]</scope>
    <source>
        <strain evidence="7">CC-503</strain>
    </source>
</reference>
<comment type="similarity">
    <text evidence="2">Belongs to the lin-54 family.</text>
</comment>
<dbReference type="PROSITE" id="PS51634">
    <property type="entry name" value="CRC"/>
    <property type="match status" value="1"/>
</dbReference>
<evidence type="ECO:0000313" key="6">
    <source>
        <dbReference type="EMBL" id="PNW76935.1"/>
    </source>
</evidence>
<dbReference type="ExpressionAtlas" id="A0A2K3D8T2">
    <property type="expression patterns" value="differential"/>
</dbReference>
<feature type="domain" description="CRC" evidence="5">
    <location>
        <begin position="103"/>
        <end position="224"/>
    </location>
</feature>
<evidence type="ECO:0000313" key="7">
    <source>
        <dbReference type="Proteomes" id="UP000006906"/>
    </source>
</evidence>
<evidence type="ECO:0000256" key="1">
    <source>
        <dbReference type="ARBA" id="ARBA00004123"/>
    </source>
</evidence>
<feature type="compositionally biased region" description="Low complexity" evidence="4">
    <location>
        <begin position="380"/>
        <end position="395"/>
    </location>
</feature>
<dbReference type="KEGG" id="cre:CHLRE_11g481800v5"/>
<feature type="region of interest" description="Disordered" evidence="4">
    <location>
        <begin position="1"/>
        <end position="104"/>
    </location>
</feature>
<evidence type="ECO:0000256" key="4">
    <source>
        <dbReference type="SAM" id="MobiDB-lite"/>
    </source>
</evidence>
<evidence type="ECO:0000256" key="3">
    <source>
        <dbReference type="ARBA" id="ARBA00023242"/>
    </source>
</evidence>
<keyword evidence="3" id="KW-0539">Nucleus</keyword>
<evidence type="ECO:0000256" key="2">
    <source>
        <dbReference type="ARBA" id="ARBA00007267"/>
    </source>
</evidence>
<dbReference type="InParanoid" id="A0A2K3D8T2"/>
<dbReference type="Gramene" id="PNW76935">
    <property type="protein sequence ID" value="PNW76935"/>
    <property type="gene ID" value="CHLRE_11g481800v5"/>
</dbReference>
<feature type="compositionally biased region" description="Low complexity" evidence="4">
    <location>
        <begin position="654"/>
        <end position="669"/>
    </location>
</feature>